<protein>
    <submittedName>
        <fullName evidence="1">Uncharacterized protein</fullName>
    </submittedName>
</protein>
<comment type="caution">
    <text evidence="1">The sequence shown here is derived from an EMBL/GenBank/DDBJ whole genome shotgun (WGS) entry which is preliminary data.</text>
</comment>
<reference evidence="1 2" key="1">
    <citation type="submission" date="2014-09" db="EMBL/GenBank/DDBJ databases">
        <title>Genome sequence of Sinomonas sp. MUSC 117.</title>
        <authorList>
            <person name="Lee L.-H."/>
        </authorList>
    </citation>
    <scope>NUCLEOTIDE SEQUENCE [LARGE SCALE GENOMIC DNA]</scope>
    <source>
        <strain evidence="1 2">MUSC 117</strain>
    </source>
</reference>
<gene>
    <name evidence="1" type="ORF">LK10_03935</name>
</gene>
<dbReference type="Proteomes" id="UP000030982">
    <property type="component" value="Unassembled WGS sequence"/>
</dbReference>
<name>A0A0B2AS02_9MICC</name>
<organism evidence="1 2">
    <name type="scientific">Sinomonas humi</name>
    <dbReference type="NCBI Taxonomy" id="1338436"/>
    <lineage>
        <taxon>Bacteria</taxon>
        <taxon>Bacillati</taxon>
        <taxon>Actinomycetota</taxon>
        <taxon>Actinomycetes</taxon>
        <taxon>Micrococcales</taxon>
        <taxon>Micrococcaceae</taxon>
        <taxon>Sinomonas</taxon>
    </lineage>
</organism>
<dbReference type="AlphaFoldDB" id="A0A0B2AS02"/>
<proteinExistence type="predicted"/>
<evidence type="ECO:0000313" key="1">
    <source>
        <dbReference type="EMBL" id="KHL04782.1"/>
    </source>
</evidence>
<dbReference type="EMBL" id="JTDL01000044">
    <property type="protein sequence ID" value="KHL04782.1"/>
    <property type="molecule type" value="Genomic_DNA"/>
</dbReference>
<dbReference type="STRING" id="1338436.LK10_03935"/>
<dbReference type="RefSeq" id="WP_043120315.1">
    <property type="nucleotide sequence ID" value="NZ_JTDL01000044.1"/>
</dbReference>
<dbReference type="OrthoDB" id="4948275at2"/>
<evidence type="ECO:0000313" key="2">
    <source>
        <dbReference type="Proteomes" id="UP000030982"/>
    </source>
</evidence>
<sequence>MKARGAVLTRRSAHQAPLTDWTELRAEDPVEIVKHAQVVTTGRVEEVSLSGNVLWLMAEGAESRRLFLKSDGVLVRRA</sequence>
<accession>A0A0B2AS02</accession>
<keyword evidence="2" id="KW-1185">Reference proteome</keyword>